<gene>
    <name evidence="1" type="ORF">LTS18_009207</name>
</gene>
<sequence>PILSALAIVIAGLALVVLLPTHWPIPRYLSLCVLLSGTFVPSPLIVAWLANNTPSPGKRALVLGINGWGNFAGVLSALLFKSTYGPTYAVPFAVTVAAVGVAAAGFAGVWRQLRAENAWREGVVRGWDDGDVAAERAYGKGPYKVPESPVLNVLVRGTYALGEVGLRVRRWVEEAREAREGDERLTFRYGA</sequence>
<protein>
    <submittedName>
        <fullName evidence="1">Uncharacterized protein</fullName>
    </submittedName>
</protein>
<dbReference type="Proteomes" id="UP001186974">
    <property type="component" value="Unassembled WGS sequence"/>
</dbReference>
<proteinExistence type="predicted"/>
<dbReference type="EMBL" id="JAWDJW010002488">
    <property type="protein sequence ID" value="KAK3077806.1"/>
    <property type="molecule type" value="Genomic_DNA"/>
</dbReference>
<name>A0ACC3DME8_9PEZI</name>
<accession>A0ACC3DME8</accession>
<keyword evidence="2" id="KW-1185">Reference proteome</keyword>
<organism evidence="1 2">
    <name type="scientific">Coniosporium uncinatum</name>
    <dbReference type="NCBI Taxonomy" id="93489"/>
    <lineage>
        <taxon>Eukaryota</taxon>
        <taxon>Fungi</taxon>
        <taxon>Dikarya</taxon>
        <taxon>Ascomycota</taxon>
        <taxon>Pezizomycotina</taxon>
        <taxon>Dothideomycetes</taxon>
        <taxon>Dothideomycetes incertae sedis</taxon>
        <taxon>Coniosporium</taxon>
    </lineage>
</organism>
<evidence type="ECO:0000313" key="2">
    <source>
        <dbReference type="Proteomes" id="UP001186974"/>
    </source>
</evidence>
<reference evidence="1" key="1">
    <citation type="submission" date="2024-09" db="EMBL/GenBank/DDBJ databases">
        <title>Black Yeasts Isolated from many extreme environments.</title>
        <authorList>
            <person name="Coleine C."/>
            <person name="Stajich J.E."/>
            <person name="Selbmann L."/>
        </authorList>
    </citation>
    <scope>NUCLEOTIDE SEQUENCE</scope>
    <source>
        <strain evidence="1">CCFEE 5737</strain>
    </source>
</reference>
<evidence type="ECO:0000313" key="1">
    <source>
        <dbReference type="EMBL" id="KAK3077806.1"/>
    </source>
</evidence>
<feature type="non-terminal residue" evidence="1">
    <location>
        <position position="1"/>
    </location>
</feature>
<comment type="caution">
    <text evidence="1">The sequence shown here is derived from an EMBL/GenBank/DDBJ whole genome shotgun (WGS) entry which is preliminary data.</text>
</comment>